<keyword evidence="2" id="KW-0645">Protease</keyword>
<dbReference type="GO" id="GO:0006508">
    <property type="term" value="P:proteolysis"/>
    <property type="evidence" value="ECO:0007669"/>
    <property type="project" value="UniProtKB-KW"/>
</dbReference>
<evidence type="ECO:0000256" key="1">
    <source>
        <dbReference type="ARBA" id="ARBA00007074"/>
    </source>
</evidence>
<evidence type="ECO:0000313" key="6">
    <source>
        <dbReference type="EMBL" id="SFB36182.1"/>
    </source>
</evidence>
<feature type="domain" description="NlpC/P60" evidence="5">
    <location>
        <begin position="132"/>
        <end position="253"/>
    </location>
</feature>
<keyword evidence="7" id="KW-1185">Reference proteome</keyword>
<evidence type="ECO:0000256" key="2">
    <source>
        <dbReference type="ARBA" id="ARBA00022670"/>
    </source>
</evidence>
<evidence type="ECO:0000256" key="4">
    <source>
        <dbReference type="ARBA" id="ARBA00022807"/>
    </source>
</evidence>
<dbReference type="InterPro" id="IPR036366">
    <property type="entry name" value="PGBDSf"/>
</dbReference>
<dbReference type="Proteomes" id="UP000198642">
    <property type="component" value="Unassembled WGS sequence"/>
</dbReference>
<dbReference type="Pfam" id="PF00877">
    <property type="entry name" value="NLPC_P60"/>
    <property type="match status" value="1"/>
</dbReference>
<dbReference type="InterPro" id="IPR000064">
    <property type="entry name" value="NLP_P60_dom"/>
</dbReference>
<dbReference type="Gene3D" id="1.10.101.10">
    <property type="entry name" value="PGBD-like superfamily/PGBD"/>
    <property type="match status" value="1"/>
</dbReference>
<dbReference type="PANTHER" id="PTHR47053">
    <property type="entry name" value="MUREIN DD-ENDOPEPTIDASE MEPH-RELATED"/>
    <property type="match status" value="1"/>
</dbReference>
<dbReference type="InterPro" id="IPR036365">
    <property type="entry name" value="PGBD-like_sf"/>
</dbReference>
<dbReference type="PANTHER" id="PTHR47053:SF1">
    <property type="entry name" value="MUREIN DD-ENDOPEPTIDASE MEPH-RELATED"/>
    <property type="match status" value="1"/>
</dbReference>
<dbReference type="AlphaFoldDB" id="A0A1I1AFC5"/>
<dbReference type="SUPFAM" id="SSF54001">
    <property type="entry name" value="Cysteine proteinases"/>
    <property type="match status" value="1"/>
</dbReference>
<dbReference type="InterPro" id="IPR038765">
    <property type="entry name" value="Papain-like_cys_pep_sf"/>
</dbReference>
<dbReference type="InterPro" id="IPR002477">
    <property type="entry name" value="Peptidoglycan-bd-like"/>
</dbReference>
<evidence type="ECO:0000313" key="7">
    <source>
        <dbReference type="Proteomes" id="UP000198642"/>
    </source>
</evidence>
<dbReference type="Gene3D" id="3.90.1720.10">
    <property type="entry name" value="endopeptidase domain like (from Nostoc punctiforme)"/>
    <property type="match status" value="1"/>
</dbReference>
<evidence type="ECO:0000256" key="3">
    <source>
        <dbReference type="ARBA" id="ARBA00022801"/>
    </source>
</evidence>
<name>A0A1I1AFC5_9BACI</name>
<dbReference type="Pfam" id="PF01471">
    <property type="entry name" value="PG_binding_1"/>
    <property type="match status" value="1"/>
</dbReference>
<gene>
    <name evidence="6" type="ORF">SAMN04488072_11928</name>
</gene>
<proteinExistence type="inferred from homology"/>
<keyword evidence="3" id="KW-0378">Hydrolase</keyword>
<dbReference type="RefSeq" id="WP_090241136.1">
    <property type="nucleotide sequence ID" value="NZ_FOJW01000019.1"/>
</dbReference>
<dbReference type="GO" id="GO:0008234">
    <property type="term" value="F:cysteine-type peptidase activity"/>
    <property type="evidence" value="ECO:0007669"/>
    <property type="project" value="UniProtKB-KW"/>
</dbReference>
<comment type="similarity">
    <text evidence="1">Belongs to the peptidase C40 family.</text>
</comment>
<dbReference type="STRING" id="237679.SAMN04488072_11928"/>
<dbReference type="InterPro" id="IPR051202">
    <property type="entry name" value="Peptidase_C40"/>
</dbReference>
<accession>A0A1I1AFC5</accession>
<organism evidence="6 7">
    <name type="scientific">Lentibacillus halodurans</name>
    <dbReference type="NCBI Taxonomy" id="237679"/>
    <lineage>
        <taxon>Bacteria</taxon>
        <taxon>Bacillati</taxon>
        <taxon>Bacillota</taxon>
        <taxon>Bacilli</taxon>
        <taxon>Bacillales</taxon>
        <taxon>Bacillaceae</taxon>
        <taxon>Lentibacillus</taxon>
    </lineage>
</organism>
<reference evidence="6 7" key="1">
    <citation type="submission" date="2016-10" db="EMBL/GenBank/DDBJ databases">
        <authorList>
            <person name="de Groot N.N."/>
        </authorList>
    </citation>
    <scope>NUCLEOTIDE SEQUENCE [LARGE SCALE GENOMIC DNA]</scope>
    <source>
        <strain evidence="6 7">CGMCC 1.3702</strain>
    </source>
</reference>
<sequence length="253" mass="27153">MTKPKHPIKMYVVSTALVTSLAFTPALSEKVLAKANVNSSDTHSSIDVSESTLLSKGDRGEAVKSVQSELASQGYYTYNLDGIFGPITKEAVESFQSDHGITIDGIVGPETKEALSSSSVESMKLDSNSTDAASESEVVSIAENLIGTPYVWGGTTPDGFDSSGFVSYVFDQVGINLHRTEHDMWTSDGVRVDSPRIGDVIFFEGTYDTEGASHSGIYIGDNKMIHAGSEGVAVADLSIDYWQDHYLGVKSFQ</sequence>
<evidence type="ECO:0000259" key="5">
    <source>
        <dbReference type="PROSITE" id="PS51935"/>
    </source>
</evidence>
<keyword evidence="4" id="KW-0788">Thiol protease</keyword>
<dbReference type="EMBL" id="FOJW01000019">
    <property type="protein sequence ID" value="SFB36182.1"/>
    <property type="molecule type" value="Genomic_DNA"/>
</dbReference>
<protein>
    <submittedName>
        <fullName evidence="6">Putative peptidoglycan binding domain-containing protein</fullName>
    </submittedName>
</protein>
<dbReference type="PROSITE" id="PS51935">
    <property type="entry name" value="NLPC_P60"/>
    <property type="match status" value="1"/>
</dbReference>
<dbReference type="SUPFAM" id="SSF47090">
    <property type="entry name" value="PGBD-like"/>
    <property type="match status" value="1"/>
</dbReference>
<dbReference type="OrthoDB" id="9813368at2"/>